<comment type="caution">
    <text evidence="1">The sequence shown here is derived from an EMBL/GenBank/DDBJ whole genome shotgun (WGS) entry which is preliminary data.</text>
</comment>
<evidence type="ECO:0000313" key="1">
    <source>
        <dbReference type="EMBL" id="KAL2526626.1"/>
    </source>
</evidence>
<name>A0ABD1UNT9_9LAMI</name>
<accession>A0ABD1UNT9</accession>
<dbReference type="EMBL" id="JBFOLK010000003">
    <property type="protein sequence ID" value="KAL2526626.1"/>
    <property type="molecule type" value="Genomic_DNA"/>
</dbReference>
<protein>
    <submittedName>
        <fullName evidence="1">Uncharacterized protein</fullName>
    </submittedName>
</protein>
<organism evidence="1 2">
    <name type="scientific">Abeliophyllum distichum</name>
    <dbReference type="NCBI Taxonomy" id="126358"/>
    <lineage>
        <taxon>Eukaryota</taxon>
        <taxon>Viridiplantae</taxon>
        <taxon>Streptophyta</taxon>
        <taxon>Embryophyta</taxon>
        <taxon>Tracheophyta</taxon>
        <taxon>Spermatophyta</taxon>
        <taxon>Magnoliopsida</taxon>
        <taxon>eudicotyledons</taxon>
        <taxon>Gunneridae</taxon>
        <taxon>Pentapetalae</taxon>
        <taxon>asterids</taxon>
        <taxon>lamiids</taxon>
        <taxon>Lamiales</taxon>
        <taxon>Oleaceae</taxon>
        <taxon>Forsythieae</taxon>
        <taxon>Abeliophyllum</taxon>
    </lineage>
</organism>
<gene>
    <name evidence="1" type="ORF">Adt_11680</name>
</gene>
<evidence type="ECO:0000313" key="2">
    <source>
        <dbReference type="Proteomes" id="UP001604336"/>
    </source>
</evidence>
<keyword evidence="2" id="KW-1185">Reference proteome</keyword>
<dbReference type="AlphaFoldDB" id="A0ABD1UNT9"/>
<reference evidence="2" key="1">
    <citation type="submission" date="2024-07" db="EMBL/GenBank/DDBJ databases">
        <title>Two chromosome-level genome assemblies of Korean endemic species Abeliophyllum distichum and Forsythia ovata (Oleaceae).</title>
        <authorList>
            <person name="Jang H."/>
        </authorList>
    </citation>
    <scope>NUCLEOTIDE SEQUENCE [LARGE SCALE GENOMIC DNA]</scope>
</reference>
<dbReference type="Proteomes" id="UP001604336">
    <property type="component" value="Unassembled WGS sequence"/>
</dbReference>
<proteinExistence type="predicted"/>
<sequence length="100" mass="11821">MTYETRYASTSYLMARYLDQFKNETGWRMRGFVESVKKDCASNASKWKYYRTTTKCLEVIRQNSKEQFQILSDYCEHLKKSNVGSIVVLKTMMAGDVREF</sequence>